<evidence type="ECO:0000256" key="2">
    <source>
        <dbReference type="ARBA" id="ARBA00007866"/>
    </source>
</evidence>
<evidence type="ECO:0000256" key="4">
    <source>
        <dbReference type="ARBA" id="ARBA00022660"/>
    </source>
</evidence>
<dbReference type="PANTHER" id="PTHR22888:SF9">
    <property type="entry name" value="CYTOCHROME C OXIDASE SUBUNIT 2"/>
    <property type="match status" value="1"/>
</dbReference>
<gene>
    <name evidence="19" type="ORF">IQ241_13770</name>
</gene>
<dbReference type="InterPro" id="IPR001505">
    <property type="entry name" value="Copper_CuA"/>
</dbReference>
<evidence type="ECO:0000256" key="8">
    <source>
        <dbReference type="ARBA" id="ARBA00022982"/>
    </source>
</evidence>
<dbReference type="Pfam" id="PF00116">
    <property type="entry name" value="COX2"/>
    <property type="match status" value="1"/>
</dbReference>
<feature type="domain" description="Cytochrome oxidase subunit II transmembrane region profile" evidence="18">
    <location>
        <begin position="21"/>
        <end position="119"/>
    </location>
</feature>
<dbReference type="GO" id="GO:0004129">
    <property type="term" value="F:cytochrome-c oxidase activity"/>
    <property type="evidence" value="ECO:0007669"/>
    <property type="project" value="UniProtKB-EC"/>
</dbReference>
<keyword evidence="20" id="KW-1185">Reference proteome</keyword>
<keyword evidence="8 14" id="KW-0249">Electron transport</keyword>
<dbReference type="InterPro" id="IPR002429">
    <property type="entry name" value="CcO_II-like_C"/>
</dbReference>
<dbReference type="InterPro" id="IPR045187">
    <property type="entry name" value="CcO_II"/>
</dbReference>
<evidence type="ECO:0000256" key="16">
    <source>
        <dbReference type="SAM" id="Phobius"/>
    </source>
</evidence>
<dbReference type="AlphaFoldDB" id="A0A8J7AWC5"/>
<evidence type="ECO:0000256" key="5">
    <source>
        <dbReference type="ARBA" id="ARBA00022692"/>
    </source>
</evidence>
<organism evidence="19 20">
    <name type="scientific">Vasconcelosia minhoensis LEGE 07310</name>
    <dbReference type="NCBI Taxonomy" id="915328"/>
    <lineage>
        <taxon>Bacteria</taxon>
        <taxon>Bacillati</taxon>
        <taxon>Cyanobacteriota</taxon>
        <taxon>Cyanophyceae</taxon>
        <taxon>Nodosilineales</taxon>
        <taxon>Cymatolegaceae</taxon>
        <taxon>Vasconcelosia</taxon>
        <taxon>Vasconcelosia minhoensis</taxon>
    </lineage>
</organism>
<evidence type="ECO:0000259" key="17">
    <source>
        <dbReference type="PROSITE" id="PS50857"/>
    </source>
</evidence>
<dbReference type="InterPro" id="IPR011759">
    <property type="entry name" value="Cyt_c_oxidase_su2_TM_dom"/>
</dbReference>
<dbReference type="PROSITE" id="PS00078">
    <property type="entry name" value="COX2"/>
    <property type="match status" value="1"/>
</dbReference>
<dbReference type="InterPro" id="IPR036257">
    <property type="entry name" value="Cyt_c_oxidase_su2_TM_sf"/>
</dbReference>
<dbReference type="SUPFAM" id="SSF81464">
    <property type="entry name" value="Cytochrome c oxidase subunit II-like, transmembrane region"/>
    <property type="match status" value="1"/>
</dbReference>
<evidence type="ECO:0000256" key="15">
    <source>
        <dbReference type="RuleBase" id="RU004024"/>
    </source>
</evidence>
<keyword evidence="6 15" id="KW-0479">Metal-binding</keyword>
<dbReference type="CDD" id="cd13919">
    <property type="entry name" value="CuRO_HCO_II_like_5"/>
    <property type="match status" value="1"/>
</dbReference>
<comment type="cofactor">
    <cofactor evidence="15">
        <name>Cu cation</name>
        <dbReference type="ChEBI" id="CHEBI:23378"/>
    </cofactor>
    <text evidence="15">Binds a copper A center.</text>
</comment>
<dbReference type="Proteomes" id="UP000636505">
    <property type="component" value="Unassembled WGS sequence"/>
</dbReference>
<dbReference type="PRINTS" id="PR01166">
    <property type="entry name" value="CYCOXIDASEII"/>
</dbReference>
<comment type="catalytic activity">
    <reaction evidence="13 15">
        <text>4 Fe(II)-[cytochrome c] + O2 + 8 H(+)(in) = 4 Fe(III)-[cytochrome c] + 2 H2O + 4 H(+)(out)</text>
        <dbReference type="Rhea" id="RHEA:11436"/>
        <dbReference type="Rhea" id="RHEA-COMP:10350"/>
        <dbReference type="Rhea" id="RHEA-COMP:14399"/>
        <dbReference type="ChEBI" id="CHEBI:15377"/>
        <dbReference type="ChEBI" id="CHEBI:15378"/>
        <dbReference type="ChEBI" id="CHEBI:15379"/>
        <dbReference type="ChEBI" id="CHEBI:29033"/>
        <dbReference type="ChEBI" id="CHEBI:29034"/>
        <dbReference type="EC" id="7.1.1.9"/>
    </reaction>
</comment>
<keyword evidence="11 16" id="KW-0472">Membrane</keyword>
<comment type="function">
    <text evidence="12 15">Subunits I and II form the functional core of the enzyme complex. Electrons originating in cytochrome c are transferred via heme a and Cu(A) to the binuclear center formed by heme a3 and Cu(B).</text>
</comment>
<dbReference type="GO" id="GO:0005886">
    <property type="term" value="C:plasma membrane"/>
    <property type="evidence" value="ECO:0007669"/>
    <property type="project" value="UniProtKB-SubCell"/>
</dbReference>
<feature type="transmembrane region" description="Helical" evidence="16">
    <location>
        <begin position="44"/>
        <end position="68"/>
    </location>
</feature>
<accession>A0A8J7AWC5</accession>
<evidence type="ECO:0000256" key="14">
    <source>
        <dbReference type="RuleBase" id="RU000456"/>
    </source>
</evidence>
<evidence type="ECO:0000256" key="9">
    <source>
        <dbReference type="ARBA" id="ARBA00022989"/>
    </source>
</evidence>
<dbReference type="PANTHER" id="PTHR22888">
    <property type="entry name" value="CYTOCHROME C OXIDASE, SUBUNIT II"/>
    <property type="match status" value="1"/>
</dbReference>
<evidence type="ECO:0000313" key="19">
    <source>
        <dbReference type="EMBL" id="MBE9078348.1"/>
    </source>
</evidence>
<name>A0A8J7AWC5_9CYAN</name>
<feature type="domain" description="Cytochrome oxidase subunit II copper A binding" evidence="17">
    <location>
        <begin position="161"/>
        <end position="272"/>
    </location>
</feature>
<keyword evidence="7" id="KW-1278">Translocase</keyword>
<feature type="transmembrane region" description="Helical" evidence="16">
    <location>
        <begin position="7"/>
        <end position="24"/>
    </location>
</feature>
<evidence type="ECO:0000259" key="18">
    <source>
        <dbReference type="PROSITE" id="PS50999"/>
    </source>
</evidence>
<dbReference type="Gene3D" id="1.10.287.90">
    <property type="match status" value="1"/>
</dbReference>
<dbReference type="Pfam" id="PF02790">
    <property type="entry name" value="COX2_TM"/>
    <property type="match status" value="1"/>
</dbReference>
<dbReference type="Gene3D" id="2.60.40.420">
    <property type="entry name" value="Cupredoxins - blue copper proteins"/>
    <property type="match status" value="1"/>
</dbReference>
<dbReference type="GO" id="GO:0042773">
    <property type="term" value="P:ATP synthesis coupled electron transport"/>
    <property type="evidence" value="ECO:0007669"/>
    <property type="project" value="TreeGrafter"/>
</dbReference>
<dbReference type="PROSITE" id="PS50857">
    <property type="entry name" value="COX2_CUA"/>
    <property type="match status" value="1"/>
</dbReference>
<reference evidence="19" key="1">
    <citation type="submission" date="2020-10" db="EMBL/GenBank/DDBJ databases">
        <authorList>
            <person name="Castelo-Branco R."/>
            <person name="Eusebio N."/>
            <person name="Adriana R."/>
            <person name="Vieira A."/>
            <person name="Brugerolle De Fraissinette N."/>
            <person name="Rezende De Castro R."/>
            <person name="Schneider M.P."/>
            <person name="Vasconcelos V."/>
            <person name="Leao P.N."/>
        </authorList>
    </citation>
    <scope>NUCLEOTIDE SEQUENCE</scope>
    <source>
        <strain evidence="19">LEGE 07310</strain>
    </source>
</reference>
<dbReference type="SUPFAM" id="SSF49503">
    <property type="entry name" value="Cupredoxins"/>
    <property type="match status" value="1"/>
</dbReference>
<keyword evidence="10 15" id="KW-0186">Copper</keyword>
<evidence type="ECO:0000256" key="7">
    <source>
        <dbReference type="ARBA" id="ARBA00022967"/>
    </source>
</evidence>
<keyword evidence="9 16" id="KW-1133">Transmembrane helix</keyword>
<dbReference type="RefSeq" id="WP_193908111.1">
    <property type="nucleotide sequence ID" value="NZ_JADEXG010000031.1"/>
</dbReference>
<dbReference type="EC" id="7.1.1.9" evidence="15"/>
<comment type="subcellular location">
    <subcellularLocation>
        <location evidence="14">Cell membrane</location>
        <topology evidence="14">Multi-pass membrane protein</topology>
    </subcellularLocation>
    <subcellularLocation>
        <location evidence="1">Membrane</location>
        <topology evidence="1">Multi-pass membrane protein</topology>
    </subcellularLocation>
</comment>
<evidence type="ECO:0000256" key="12">
    <source>
        <dbReference type="ARBA" id="ARBA00024688"/>
    </source>
</evidence>
<sequence length="328" mass="35700">MKIPSSIVTMLLGIVVTLISLWYGQNHGLLPVAASAEAILVDGLFNVMMTISCGLFLLVEGALIFSIIRFRRREGDDEDGVHLEGNIPLEIVWTAIPAVIVFGISIYSFDIYSEMGGLDLMNHNSTPTEAVKIAYAPDLENGDMPLLSDVGLGEPPSSAGQPALEVNVSGLQYAFIFTYPDSGIVDGELHIPSGQLVRLNLQAQDVLHAFWLPEFRVKQDMIPGQETRLVLEATREGTYPVVCAELCGPYHGGMRTQLIVHSPEEYDDWVQSKVAQGNTAETLANLPGSDRTDAQYLANFVEPLDLDIDADALAQLQAMPHAHMASHS</sequence>
<dbReference type="EMBL" id="JADEXG010000031">
    <property type="protein sequence ID" value="MBE9078348.1"/>
    <property type="molecule type" value="Genomic_DNA"/>
</dbReference>
<dbReference type="PROSITE" id="PS50999">
    <property type="entry name" value="COX2_TM"/>
    <property type="match status" value="1"/>
</dbReference>
<comment type="similarity">
    <text evidence="2 14">Belongs to the cytochrome c oxidase subunit 2 family.</text>
</comment>
<evidence type="ECO:0000256" key="13">
    <source>
        <dbReference type="ARBA" id="ARBA00047816"/>
    </source>
</evidence>
<comment type="caution">
    <text evidence="19">The sequence shown here is derived from an EMBL/GenBank/DDBJ whole genome shotgun (WGS) entry which is preliminary data.</text>
</comment>
<dbReference type="GO" id="GO:0005507">
    <property type="term" value="F:copper ion binding"/>
    <property type="evidence" value="ECO:0007669"/>
    <property type="project" value="InterPro"/>
</dbReference>
<evidence type="ECO:0000256" key="3">
    <source>
        <dbReference type="ARBA" id="ARBA00022448"/>
    </source>
</evidence>
<keyword evidence="5 14" id="KW-0812">Transmembrane</keyword>
<evidence type="ECO:0000256" key="6">
    <source>
        <dbReference type="ARBA" id="ARBA00022723"/>
    </source>
</evidence>
<keyword evidence="4 14" id="KW-0679">Respiratory chain</keyword>
<evidence type="ECO:0000256" key="10">
    <source>
        <dbReference type="ARBA" id="ARBA00023008"/>
    </source>
</evidence>
<dbReference type="InterPro" id="IPR008972">
    <property type="entry name" value="Cupredoxin"/>
</dbReference>
<keyword evidence="3 14" id="KW-0813">Transport</keyword>
<feature type="transmembrane region" description="Helical" evidence="16">
    <location>
        <begin position="89"/>
        <end position="109"/>
    </location>
</feature>
<proteinExistence type="inferred from homology"/>
<protein>
    <recommendedName>
        <fullName evidence="15">Cytochrome c oxidase subunit 2</fullName>
        <ecNumber evidence="15">7.1.1.9</ecNumber>
    </recommendedName>
</protein>
<evidence type="ECO:0000313" key="20">
    <source>
        <dbReference type="Proteomes" id="UP000636505"/>
    </source>
</evidence>
<evidence type="ECO:0000256" key="1">
    <source>
        <dbReference type="ARBA" id="ARBA00004141"/>
    </source>
</evidence>
<evidence type="ECO:0000256" key="11">
    <source>
        <dbReference type="ARBA" id="ARBA00023136"/>
    </source>
</evidence>